<evidence type="ECO:0000256" key="2">
    <source>
        <dbReference type="SAM" id="SignalP"/>
    </source>
</evidence>
<reference evidence="4 5" key="1">
    <citation type="submission" date="2018-04" db="EMBL/GenBank/DDBJ databases">
        <title>Genomic Encyclopedia of Type Strains, Phase IV (KMG-IV): sequencing the most valuable type-strain genomes for metagenomic binning, comparative biology and taxonomic classification.</title>
        <authorList>
            <person name="Goeker M."/>
        </authorList>
    </citation>
    <scope>NUCLEOTIDE SEQUENCE [LARGE SCALE GENOMIC DNA]</scope>
    <source>
        <strain evidence="4 5">DSM 104150</strain>
    </source>
</reference>
<dbReference type="EMBL" id="QICN01000010">
    <property type="protein sequence ID" value="PXV65252.1"/>
    <property type="molecule type" value="Genomic_DNA"/>
</dbReference>
<dbReference type="Pfam" id="PF05036">
    <property type="entry name" value="SPOR"/>
    <property type="match status" value="1"/>
</dbReference>
<dbReference type="Gene3D" id="3.30.70.1070">
    <property type="entry name" value="Sporulation related repeat"/>
    <property type="match status" value="1"/>
</dbReference>
<accession>A0A318E8S2</accession>
<dbReference type="PROSITE" id="PS51724">
    <property type="entry name" value="SPOR"/>
    <property type="match status" value="1"/>
</dbReference>
<protein>
    <submittedName>
        <fullName evidence="4">Sporulation related protein</fullName>
    </submittedName>
</protein>
<gene>
    <name evidence="4" type="ORF">C8D93_11070</name>
</gene>
<feature type="region of interest" description="Disordered" evidence="1">
    <location>
        <begin position="218"/>
        <end position="252"/>
    </location>
</feature>
<feature type="signal peptide" evidence="2">
    <location>
        <begin position="1"/>
        <end position="23"/>
    </location>
</feature>
<dbReference type="SUPFAM" id="SSF110997">
    <property type="entry name" value="Sporulation related repeat"/>
    <property type="match status" value="1"/>
</dbReference>
<feature type="domain" description="SPOR" evidence="3">
    <location>
        <begin position="249"/>
        <end position="329"/>
    </location>
</feature>
<dbReference type="AlphaFoldDB" id="A0A318E8S2"/>
<evidence type="ECO:0000313" key="4">
    <source>
        <dbReference type="EMBL" id="PXV65252.1"/>
    </source>
</evidence>
<keyword evidence="5" id="KW-1185">Reference proteome</keyword>
<name>A0A318E8S2_9GAMM</name>
<dbReference type="PROSITE" id="PS51257">
    <property type="entry name" value="PROKAR_LIPOPROTEIN"/>
    <property type="match status" value="1"/>
</dbReference>
<sequence length="331" mass="34136">MNARQSGLAMLVLACLAPGTAAATALGVSATAGDVGIVRDSIYNPVRPADAIEPGVRLQTARPGRVELQLEPVGRFALGDDSRVLLHSIEAVDPPARMHLVRLVHEAGTLRASSRTAGTTPADLRINLGAVRMRVFGAEVWMERASAFDEVCLVAGAVEMQTPAGPQRLDEPGACLRVTAGGLQHLDAAAAGPLAPRLLRTTADTRLAAAAAAAASTVATVTPAPQPPPPPVPERPAPEPSAEPAPAPPAGAGQWTIVLASLPERDRADGEAARLRGLGLDATVIAAARDDGTTTWRVVSGSYPQKADAADDIAAIRKRRGLSSAWVTQLP</sequence>
<dbReference type="InterPro" id="IPR007730">
    <property type="entry name" value="SPOR-like_dom"/>
</dbReference>
<dbReference type="GO" id="GO:0042834">
    <property type="term" value="F:peptidoglycan binding"/>
    <property type="evidence" value="ECO:0007669"/>
    <property type="project" value="InterPro"/>
</dbReference>
<keyword evidence="2" id="KW-0732">Signal</keyword>
<evidence type="ECO:0000313" key="5">
    <source>
        <dbReference type="Proteomes" id="UP000248330"/>
    </source>
</evidence>
<comment type="caution">
    <text evidence="4">The sequence shown here is derived from an EMBL/GenBank/DDBJ whole genome shotgun (WGS) entry which is preliminary data.</text>
</comment>
<dbReference type="InterPro" id="IPR036680">
    <property type="entry name" value="SPOR-like_sf"/>
</dbReference>
<evidence type="ECO:0000256" key="1">
    <source>
        <dbReference type="SAM" id="MobiDB-lite"/>
    </source>
</evidence>
<dbReference type="RefSeq" id="WP_170124068.1">
    <property type="nucleotide sequence ID" value="NZ_CAKZQT010000018.1"/>
</dbReference>
<dbReference type="Proteomes" id="UP000248330">
    <property type="component" value="Unassembled WGS sequence"/>
</dbReference>
<organism evidence="4 5">
    <name type="scientific">Sinimarinibacterium flocculans</name>
    <dbReference type="NCBI Taxonomy" id="985250"/>
    <lineage>
        <taxon>Bacteria</taxon>
        <taxon>Pseudomonadati</taxon>
        <taxon>Pseudomonadota</taxon>
        <taxon>Gammaproteobacteria</taxon>
        <taxon>Nevskiales</taxon>
        <taxon>Nevskiaceae</taxon>
        <taxon>Sinimarinibacterium</taxon>
    </lineage>
</organism>
<feature type="compositionally biased region" description="Pro residues" evidence="1">
    <location>
        <begin position="224"/>
        <end position="249"/>
    </location>
</feature>
<feature type="chain" id="PRO_5016347785" evidence="2">
    <location>
        <begin position="24"/>
        <end position="331"/>
    </location>
</feature>
<proteinExistence type="predicted"/>
<evidence type="ECO:0000259" key="3">
    <source>
        <dbReference type="PROSITE" id="PS51724"/>
    </source>
</evidence>